<dbReference type="InterPro" id="IPR002182">
    <property type="entry name" value="NB-ARC"/>
</dbReference>
<proteinExistence type="predicted"/>
<keyword evidence="5" id="KW-0175">Coiled coil</keyword>
<evidence type="ECO:0000256" key="5">
    <source>
        <dbReference type="SAM" id="Coils"/>
    </source>
</evidence>
<dbReference type="Pfam" id="PF00931">
    <property type="entry name" value="NB-ARC"/>
    <property type="match status" value="1"/>
</dbReference>
<dbReference type="Gene3D" id="1.20.5.4130">
    <property type="match status" value="1"/>
</dbReference>
<evidence type="ECO:0000256" key="3">
    <source>
        <dbReference type="ARBA" id="ARBA00022821"/>
    </source>
</evidence>
<evidence type="ECO:0000256" key="1">
    <source>
        <dbReference type="ARBA" id="ARBA00022737"/>
    </source>
</evidence>
<reference evidence="8" key="1">
    <citation type="submission" date="2023-02" db="EMBL/GenBank/DDBJ databases">
        <title>Genome of toxic invasive species Heracleum sosnowskyi carries increased number of genes despite the absence of recent whole-genome duplications.</title>
        <authorList>
            <person name="Schelkunov M."/>
            <person name="Shtratnikova V."/>
            <person name="Makarenko M."/>
            <person name="Klepikova A."/>
            <person name="Omelchenko D."/>
            <person name="Novikova G."/>
            <person name="Obukhova E."/>
            <person name="Bogdanov V."/>
            <person name="Penin A."/>
            <person name="Logacheva M."/>
        </authorList>
    </citation>
    <scope>NUCLEOTIDE SEQUENCE</scope>
    <source>
        <strain evidence="8">Hsosn_3</strain>
        <tissue evidence="8">Leaf</tissue>
    </source>
</reference>
<accession>A0AAD8LXS4</accession>
<comment type="caution">
    <text evidence="8">The sequence shown here is derived from an EMBL/GenBank/DDBJ whole genome shotgun (WGS) entry which is preliminary data.</text>
</comment>
<feature type="domain" description="NB-ARC" evidence="6">
    <location>
        <begin position="160"/>
        <end position="288"/>
    </location>
</feature>
<keyword evidence="4" id="KW-0067">ATP-binding</keyword>
<dbReference type="AlphaFoldDB" id="A0AAD8LXS4"/>
<evidence type="ECO:0008006" key="10">
    <source>
        <dbReference type="Google" id="ProtNLM"/>
    </source>
</evidence>
<dbReference type="GO" id="GO:0043531">
    <property type="term" value="F:ADP binding"/>
    <property type="evidence" value="ECO:0007669"/>
    <property type="project" value="InterPro"/>
</dbReference>
<keyword evidence="3" id="KW-0611">Plant defense</keyword>
<sequence>MADAIVSFAVERLGDLLISETKLLYGVRDEIKELQRELKRMQNFLKEADKKQIQDERVRGWVDEIKELAFRTEDVIEIFALQVATSSGFKEAVRRYSCILSQLISRHKVVTEMNDIKAKLANIHQSLPTYGITKGLEEGETSNSQVNFKTRRISLPYDVEIRDHFEAFAWVCISQQFDWEKVVKGILKQLLPAGREGEVSNMENVKLIDELRKVQQEKNCLIVIDDIWTVDSWRRLDPAFSFPLGETTSIGCKILLTTRNLKVAEIGTVCEISGLTEDEGWQLLSKKARIYDQPGDYNKDTNM</sequence>
<organism evidence="8 9">
    <name type="scientific">Heracleum sosnowskyi</name>
    <dbReference type="NCBI Taxonomy" id="360622"/>
    <lineage>
        <taxon>Eukaryota</taxon>
        <taxon>Viridiplantae</taxon>
        <taxon>Streptophyta</taxon>
        <taxon>Embryophyta</taxon>
        <taxon>Tracheophyta</taxon>
        <taxon>Spermatophyta</taxon>
        <taxon>Magnoliopsida</taxon>
        <taxon>eudicotyledons</taxon>
        <taxon>Gunneridae</taxon>
        <taxon>Pentapetalae</taxon>
        <taxon>asterids</taxon>
        <taxon>campanulids</taxon>
        <taxon>Apiales</taxon>
        <taxon>Apiaceae</taxon>
        <taxon>Apioideae</taxon>
        <taxon>apioid superclade</taxon>
        <taxon>Tordylieae</taxon>
        <taxon>Tordyliinae</taxon>
        <taxon>Heracleum</taxon>
    </lineage>
</organism>
<evidence type="ECO:0000313" key="8">
    <source>
        <dbReference type="EMBL" id="KAK1352487.1"/>
    </source>
</evidence>
<dbReference type="EMBL" id="JAUIZM010000017">
    <property type="protein sequence ID" value="KAK1352487.1"/>
    <property type="molecule type" value="Genomic_DNA"/>
</dbReference>
<dbReference type="CDD" id="cd14798">
    <property type="entry name" value="RX-CC_like"/>
    <property type="match status" value="1"/>
</dbReference>
<dbReference type="GO" id="GO:0005524">
    <property type="term" value="F:ATP binding"/>
    <property type="evidence" value="ECO:0007669"/>
    <property type="project" value="UniProtKB-KW"/>
</dbReference>
<keyword evidence="2" id="KW-0547">Nucleotide-binding</keyword>
<feature type="coiled-coil region" evidence="5">
    <location>
        <begin position="24"/>
        <end position="54"/>
    </location>
</feature>
<evidence type="ECO:0000259" key="7">
    <source>
        <dbReference type="Pfam" id="PF18052"/>
    </source>
</evidence>
<evidence type="ECO:0000256" key="4">
    <source>
        <dbReference type="ARBA" id="ARBA00022840"/>
    </source>
</evidence>
<evidence type="ECO:0000256" key="2">
    <source>
        <dbReference type="ARBA" id="ARBA00022741"/>
    </source>
</evidence>
<feature type="domain" description="Disease resistance N-terminal" evidence="7">
    <location>
        <begin position="5"/>
        <end position="88"/>
    </location>
</feature>
<dbReference type="PANTHER" id="PTHR19338:SF66">
    <property type="entry name" value="NB-ARC DOMAIN-CONTAINING PROTEIN"/>
    <property type="match status" value="1"/>
</dbReference>
<dbReference type="SUPFAM" id="SSF52540">
    <property type="entry name" value="P-loop containing nucleoside triphosphate hydrolases"/>
    <property type="match status" value="1"/>
</dbReference>
<keyword evidence="9" id="KW-1185">Reference proteome</keyword>
<name>A0AAD8LXS4_9APIA</name>
<reference evidence="8" key="2">
    <citation type="submission" date="2023-05" db="EMBL/GenBank/DDBJ databases">
        <authorList>
            <person name="Schelkunov M.I."/>
        </authorList>
    </citation>
    <scope>NUCLEOTIDE SEQUENCE</scope>
    <source>
        <strain evidence="8">Hsosn_3</strain>
        <tissue evidence="8">Leaf</tissue>
    </source>
</reference>
<keyword evidence="1" id="KW-0677">Repeat</keyword>
<evidence type="ECO:0000313" key="9">
    <source>
        <dbReference type="Proteomes" id="UP001237642"/>
    </source>
</evidence>
<dbReference type="InterPro" id="IPR027417">
    <property type="entry name" value="P-loop_NTPase"/>
</dbReference>
<dbReference type="GO" id="GO:0006952">
    <property type="term" value="P:defense response"/>
    <property type="evidence" value="ECO:0007669"/>
    <property type="project" value="UniProtKB-KW"/>
</dbReference>
<dbReference type="InterPro" id="IPR038005">
    <property type="entry name" value="RX-like_CC"/>
</dbReference>
<gene>
    <name evidence="8" type="ORF">POM88_053426</name>
</gene>
<evidence type="ECO:0000259" key="6">
    <source>
        <dbReference type="Pfam" id="PF00931"/>
    </source>
</evidence>
<dbReference type="Proteomes" id="UP001237642">
    <property type="component" value="Unassembled WGS sequence"/>
</dbReference>
<dbReference type="Gene3D" id="3.40.50.300">
    <property type="entry name" value="P-loop containing nucleotide triphosphate hydrolases"/>
    <property type="match status" value="1"/>
</dbReference>
<dbReference type="InterPro" id="IPR041118">
    <property type="entry name" value="Rx_N"/>
</dbReference>
<dbReference type="PANTHER" id="PTHR19338">
    <property type="entry name" value="TRANSLOCASE OF INNER MITOCHONDRIAL MEMBRANE 13 HOMOLOG"/>
    <property type="match status" value="1"/>
</dbReference>
<dbReference type="Pfam" id="PF18052">
    <property type="entry name" value="Rx_N"/>
    <property type="match status" value="1"/>
</dbReference>
<protein>
    <recommendedName>
        <fullName evidence="10">Disease resistance protein</fullName>
    </recommendedName>
</protein>